<feature type="domain" description="(S)-ureidoglycine aminohydrolase cupin" evidence="1">
    <location>
        <begin position="39"/>
        <end position="112"/>
    </location>
</feature>
<dbReference type="InterPro" id="IPR014710">
    <property type="entry name" value="RmlC-like_jellyroll"/>
</dbReference>
<keyword evidence="3" id="KW-1185">Reference proteome</keyword>
<dbReference type="SUPFAM" id="SSF51182">
    <property type="entry name" value="RmlC-like cupins"/>
    <property type="match status" value="1"/>
</dbReference>
<proteinExistence type="predicted"/>
<gene>
    <name evidence="2" type="ORF">H0485_09130</name>
</gene>
<evidence type="ECO:0000313" key="2">
    <source>
        <dbReference type="EMBL" id="MCB5410162.1"/>
    </source>
</evidence>
<sequence>MIDLSVFTGLAGIDLGAMKDKPTTLTPGQQEAAKSLWTSPCGTLDIGLWEANPGQFTADRSGAAEFCYFLEGKIVMTHVDGTKKTLGPGDAIMLPKGWKGTWEIVEHTRKIYAFFSA</sequence>
<dbReference type="PANTHER" id="PTHR40943">
    <property type="entry name" value="CYTOPLASMIC PROTEIN-RELATED"/>
    <property type="match status" value="1"/>
</dbReference>
<protein>
    <submittedName>
        <fullName evidence="2">DUF861 domain-containing protein</fullName>
    </submittedName>
</protein>
<reference evidence="2 3" key="1">
    <citation type="submission" date="2020-07" db="EMBL/GenBank/DDBJ databases">
        <title>Pseudogemmobacter sp. nov., isolated from poultry manure in Taiwan.</title>
        <authorList>
            <person name="Lin S.-Y."/>
            <person name="Tang Y.-S."/>
            <person name="Young C.-C."/>
        </authorList>
    </citation>
    <scope>NUCLEOTIDE SEQUENCE [LARGE SCALE GENOMIC DNA]</scope>
    <source>
        <strain evidence="2 3">CC-YST710</strain>
    </source>
</reference>
<dbReference type="EMBL" id="JACDXX010000007">
    <property type="protein sequence ID" value="MCB5410162.1"/>
    <property type="molecule type" value="Genomic_DNA"/>
</dbReference>
<accession>A0ABS8CLB1</accession>
<evidence type="ECO:0000313" key="3">
    <source>
        <dbReference type="Proteomes" id="UP001198571"/>
    </source>
</evidence>
<dbReference type="Pfam" id="PF05899">
    <property type="entry name" value="Cupin_3"/>
    <property type="match status" value="1"/>
</dbReference>
<name>A0ABS8CLB1_9RHOB</name>
<dbReference type="PANTHER" id="PTHR40943:SF1">
    <property type="entry name" value="CYTOPLASMIC PROTEIN"/>
    <property type="match status" value="1"/>
</dbReference>
<dbReference type="Proteomes" id="UP001198571">
    <property type="component" value="Unassembled WGS sequence"/>
</dbReference>
<dbReference type="CDD" id="cd02227">
    <property type="entry name" value="cupin_TM1112-like"/>
    <property type="match status" value="1"/>
</dbReference>
<dbReference type="InterPro" id="IPR008579">
    <property type="entry name" value="UGlyAH_Cupin_dom"/>
</dbReference>
<organism evidence="2 3">
    <name type="scientific">Pseudogemmobacter faecipullorum</name>
    <dbReference type="NCBI Taxonomy" id="2755041"/>
    <lineage>
        <taxon>Bacteria</taxon>
        <taxon>Pseudomonadati</taxon>
        <taxon>Pseudomonadota</taxon>
        <taxon>Alphaproteobacteria</taxon>
        <taxon>Rhodobacterales</taxon>
        <taxon>Paracoccaceae</taxon>
        <taxon>Pseudogemmobacter</taxon>
    </lineage>
</organism>
<comment type="caution">
    <text evidence="2">The sequence shown here is derived from an EMBL/GenBank/DDBJ whole genome shotgun (WGS) entry which is preliminary data.</text>
</comment>
<dbReference type="Gene3D" id="2.60.120.10">
    <property type="entry name" value="Jelly Rolls"/>
    <property type="match status" value="1"/>
</dbReference>
<dbReference type="InterPro" id="IPR011051">
    <property type="entry name" value="RmlC_Cupin_sf"/>
</dbReference>
<evidence type="ECO:0000259" key="1">
    <source>
        <dbReference type="Pfam" id="PF05899"/>
    </source>
</evidence>
<dbReference type="RefSeq" id="WP_226935068.1">
    <property type="nucleotide sequence ID" value="NZ_JACDXX010000007.1"/>
</dbReference>